<feature type="non-terminal residue" evidence="1">
    <location>
        <position position="98"/>
    </location>
</feature>
<keyword evidence="2" id="KW-1185">Reference proteome</keyword>
<reference evidence="1" key="1">
    <citation type="submission" date="2019-10" db="EMBL/GenBank/DDBJ databases">
        <authorList>
            <consortium name="DOE Joint Genome Institute"/>
            <person name="Kuo A."/>
            <person name="Miyauchi S."/>
            <person name="Kiss E."/>
            <person name="Drula E."/>
            <person name="Kohler A."/>
            <person name="Sanchez-Garcia M."/>
            <person name="Andreopoulos B."/>
            <person name="Barry K.W."/>
            <person name="Bonito G."/>
            <person name="Buee M."/>
            <person name="Carver A."/>
            <person name="Chen C."/>
            <person name="Cichocki N."/>
            <person name="Clum A."/>
            <person name="Culley D."/>
            <person name="Crous P.W."/>
            <person name="Fauchery L."/>
            <person name="Girlanda M."/>
            <person name="Hayes R."/>
            <person name="Keri Z."/>
            <person name="LaButti K."/>
            <person name="Lipzen A."/>
            <person name="Lombard V."/>
            <person name="Magnuson J."/>
            <person name="Maillard F."/>
            <person name="Morin E."/>
            <person name="Murat C."/>
            <person name="Nolan M."/>
            <person name="Ohm R."/>
            <person name="Pangilinan J."/>
            <person name="Pereira M."/>
            <person name="Perotto S."/>
            <person name="Peter M."/>
            <person name="Riley R."/>
            <person name="Sitrit Y."/>
            <person name="Stielow B."/>
            <person name="Szollosi G."/>
            <person name="Zifcakova L."/>
            <person name="Stursova M."/>
            <person name="Spatafora J.W."/>
            <person name="Tedersoo L."/>
            <person name="Vaario L.-M."/>
            <person name="Yamada A."/>
            <person name="Yan M."/>
            <person name="Wang P."/>
            <person name="Xu J."/>
            <person name="Bruns T."/>
            <person name="Baldrian P."/>
            <person name="Vilgalys R."/>
            <person name="Henrissat B."/>
            <person name="Grigoriev I.V."/>
            <person name="Hibbett D."/>
            <person name="Nagy L.G."/>
            <person name="Martin F.M."/>
        </authorList>
    </citation>
    <scope>NUCLEOTIDE SEQUENCE</scope>
    <source>
        <strain evidence="1">BED1</strain>
    </source>
</reference>
<protein>
    <submittedName>
        <fullName evidence="1">Uncharacterized protein</fullName>
    </submittedName>
</protein>
<name>A0AAD4BIL3_BOLED</name>
<dbReference type="EMBL" id="WHUW01000053">
    <property type="protein sequence ID" value="KAF8431084.1"/>
    <property type="molecule type" value="Genomic_DNA"/>
</dbReference>
<accession>A0AAD4BIL3</accession>
<evidence type="ECO:0000313" key="2">
    <source>
        <dbReference type="Proteomes" id="UP001194468"/>
    </source>
</evidence>
<gene>
    <name evidence="1" type="ORF">L210DRAFT_3561183</name>
</gene>
<organism evidence="1 2">
    <name type="scientific">Boletus edulis BED1</name>
    <dbReference type="NCBI Taxonomy" id="1328754"/>
    <lineage>
        <taxon>Eukaryota</taxon>
        <taxon>Fungi</taxon>
        <taxon>Dikarya</taxon>
        <taxon>Basidiomycota</taxon>
        <taxon>Agaricomycotina</taxon>
        <taxon>Agaricomycetes</taxon>
        <taxon>Agaricomycetidae</taxon>
        <taxon>Boletales</taxon>
        <taxon>Boletineae</taxon>
        <taxon>Boletaceae</taxon>
        <taxon>Boletoideae</taxon>
        <taxon>Boletus</taxon>
    </lineage>
</organism>
<dbReference type="Proteomes" id="UP001194468">
    <property type="component" value="Unassembled WGS sequence"/>
</dbReference>
<sequence>MSLSLTRPSWLTDFGALTLSCVLFVFLSWTASSRPLAPQHILVLLTSGPTVGPFVTEYSLSSSLSMCYPLEPSSNSGTCCASFFLRQAKPLPMPNYGR</sequence>
<dbReference type="AlphaFoldDB" id="A0AAD4BIL3"/>
<reference evidence="1" key="2">
    <citation type="journal article" date="2020" name="Nat. Commun.">
        <title>Large-scale genome sequencing of mycorrhizal fungi provides insights into the early evolution of symbiotic traits.</title>
        <authorList>
            <person name="Miyauchi S."/>
            <person name="Kiss E."/>
            <person name="Kuo A."/>
            <person name="Drula E."/>
            <person name="Kohler A."/>
            <person name="Sanchez-Garcia M."/>
            <person name="Morin E."/>
            <person name="Andreopoulos B."/>
            <person name="Barry K.W."/>
            <person name="Bonito G."/>
            <person name="Buee M."/>
            <person name="Carver A."/>
            <person name="Chen C."/>
            <person name="Cichocki N."/>
            <person name="Clum A."/>
            <person name="Culley D."/>
            <person name="Crous P.W."/>
            <person name="Fauchery L."/>
            <person name="Girlanda M."/>
            <person name="Hayes R.D."/>
            <person name="Keri Z."/>
            <person name="LaButti K."/>
            <person name="Lipzen A."/>
            <person name="Lombard V."/>
            <person name="Magnuson J."/>
            <person name="Maillard F."/>
            <person name="Murat C."/>
            <person name="Nolan M."/>
            <person name="Ohm R.A."/>
            <person name="Pangilinan J."/>
            <person name="Pereira M.F."/>
            <person name="Perotto S."/>
            <person name="Peter M."/>
            <person name="Pfister S."/>
            <person name="Riley R."/>
            <person name="Sitrit Y."/>
            <person name="Stielow J.B."/>
            <person name="Szollosi G."/>
            <person name="Zifcakova L."/>
            <person name="Stursova M."/>
            <person name="Spatafora J.W."/>
            <person name="Tedersoo L."/>
            <person name="Vaario L.M."/>
            <person name="Yamada A."/>
            <person name="Yan M."/>
            <person name="Wang P."/>
            <person name="Xu J."/>
            <person name="Bruns T."/>
            <person name="Baldrian P."/>
            <person name="Vilgalys R."/>
            <person name="Dunand C."/>
            <person name="Henrissat B."/>
            <person name="Grigoriev I.V."/>
            <person name="Hibbett D."/>
            <person name="Nagy L.G."/>
            <person name="Martin F.M."/>
        </authorList>
    </citation>
    <scope>NUCLEOTIDE SEQUENCE</scope>
    <source>
        <strain evidence="1">BED1</strain>
    </source>
</reference>
<comment type="caution">
    <text evidence="1">The sequence shown here is derived from an EMBL/GenBank/DDBJ whole genome shotgun (WGS) entry which is preliminary data.</text>
</comment>
<evidence type="ECO:0000313" key="1">
    <source>
        <dbReference type="EMBL" id="KAF8431084.1"/>
    </source>
</evidence>
<proteinExistence type="predicted"/>